<reference evidence="9" key="1">
    <citation type="journal article" date="2020" name="mSystems">
        <title>Genome- and Community-Level Interaction Insights into Carbon Utilization and Element Cycling Functions of Hydrothermarchaeota in Hydrothermal Sediment.</title>
        <authorList>
            <person name="Zhou Z."/>
            <person name="Liu Y."/>
            <person name="Xu W."/>
            <person name="Pan J."/>
            <person name="Luo Z.H."/>
            <person name="Li M."/>
        </authorList>
    </citation>
    <scope>NUCLEOTIDE SEQUENCE [LARGE SCALE GENOMIC DNA]</scope>
    <source>
        <strain evidence="9">SpSt-897</strain>
    </source>
</reference>
<feature type="transmembrane region" description="Helical" evidence="8">
    <location>
        <begin position="110"/>
        <end position="132"/>
    </location>
</feature>
<comment type="similarity">
    <text evidence="7">Belongs to the glycosyltransferase 87 family.</text>
</comment>
<feature type="transmembrane region" description="Helical" evidence="8">
    <location>
        <begin position="144"/>
        <end position="161"/>
    </location>
</feature>
<dbReference type="InterPro" id="IPR018584">
    <property type="entry name" value="GT87"/>
</dbReference>
<evidence type="ECO:0000256" key="8">
    <source>
        <dbReference type="SAM" id="Phobius"/>
    </source>
</evidence>
<feature type="transmembrane region" description="Helical" evidence="8">
    <location>
        <begin position="374"/>
        <end position="392"/>
    </location>
</feature>
<feature type="transmembrane region" description="Helical" evidence="8">
    <location>
        <begin position="191"/>
        <end position="214"/>
    </location>
</feature>
<comment type="subcellular location">
    <subcellularLocation>
        <location evidence="1">Cell membrane</location>
        <topology evidence="1">Multi-pass membrane protein</topology>
    </subcellularLocation>
</comment>
<dbReference type="AlphaFoldDB" id="A0A7C3YY99"/>
<evidence type="ECO:0000256" key="6">
    <source>
        <dbReference type="ARBA" id="ARBA00023136"/>
    </source>
</evidence>
<proteinExistence type="inferred from homology"/>
<accession>A0A7C3YY99</accession>
<feature type="transmembrane region" description="Helical" evidence="8">
    <location>
        <begin position="281"/>
        <end position="302"/>
    </location>
</feature>
<evidence type="ECO:0000256" key="4">
    <source>
        <dbReference type="ARBA" id="ARBA00022692"/>
    </source>
</evidence>
<evidence type="ECO:0000256" key="7">
    <source>
        <dbReference type="ARBA" id="ARBA00024033"/>
    </source>
</evidence>
<dbReference type="GO" id="GO:0016758">
    <property type="term" value="F:hexosyltransferase activity"/>
    <property type="evidence" value="ECO:0007669"/>
    <property type="project" value="InterPro"/>
</dbReference>
<dbReference type="GO" id="GO:0005886">
    <property type="term" value="C:plasma membrane"/>
    <property type="evidence" value="ECO:0007669"/>
    <property type="project" value="UniProtKB-SubCell"/>
</dbReference>
<gene>
    <name evidence="9" type="ORF">ENW96_05870</name>
</gene>
<name>A0A7C3YY99_9BACT</name>
<evidence type="ECO:0000256" key="1">
    <source>
        <dbReference type="ARBA" id="ARBA00004651"/>
    </source>
</evidence>
<keyword evidence="4 8" id="KW-0812">Transmembrane</keyword>
<dbReference type="EMBL" id="DTMF01000146">
    <property type="protein sequence ID" value="HGF33904.1"/>
    <property type="molecule type" value="Genomic_DNA"/>
</dbReference>
<dbReference type="Pfam" id="PF09594">
    <property type="entry name" value="GT87"/>
    <property type="match status" value="1"/>
</dbReference>
<comment type="caution">
    <text evidence="9">The sequence shown here is derived from an EMBL/GenBank/DDBJ whole genome shotgun (WGS) entry which is preliminary data.</text>
</comment>
<feature type="transmembrane region" description="Helical" evidence="8">
    <location>
        <begin position="20"/>
        <end position="43"/>
    </location>
</feature>
<organism evidence="9">
    <name type="scientific">Desulfobacca acetoxidans</name>
    <dbReference type="NCBI Taxonomy" id="60893"/>
    <lineage>
        <taxon>Bacteria</taxon>
        <taxon>Pseudomonadati</taxon>
        <taxon>Thermodesulfobacteriota</taxon>
        <taxon>Desulfobaccia</taxon>
        <taxon>Desulfobaccales</taxon>
        <taxon>Desulfobaccaceae</taxon>
        <taxon>Desulfobacca</taxon>
    </lineage>
</organism>
<protein>
    <submittedName>
        <fullName evidence="9">DUF2029 domain-containing protein</fullName>
    </submittedName>
</protein>
<evidence type="ECO:0000313" key="9">
    <source>
        <dbReference type="EMBL" id="HGF33904.1"/>
    </source>
</evidence>
<evidence type="ECO:0000256" key="5">
    <source>
        <dbReference type="ARBA" id="ARBA00022989"/>
    </source>
</evidence>
<evidence type="ECO:0000256" key="3">
    <source>
        <dbReference type="ARBA" id="ARBA00022679"/>
    </source>
</evidence>
<keyword evidence="6 8" id="KW-0472">Membrane</keyword>
<feature type="transmembrane region" description="Helical" evidence="8">
    <location>
        <begin position="220"/>
        <end position="239"/>
    </location>
</feature>
<sequence length="405" mass="44080">MRAKTTGGMAMQRLTRERVLLYSVCLFIVVVWSFYALALITLWRPALVGESEKTVHGEPVGSDFVHYYAAAHLARAGQATKVYDSASLQAEIQRRTGSKIVYRWPYPPSYILLLLPLAWLPYFPALLVWLGLTLLGYLLVLHRLAPHPLTVWLALAFPGIYLNFHFGQNGCLSGLLVGGGLALLDRRPGLAGLVLGLMSYKPHLAVLIPVALAAGGHGRALAGAVLSVAALAAASLMVLGPRPWLAFLHSLPGTVQVLDRLPLEKMISLYAKIRLWGGSPFLGGLLQAALMVLVAGAVVWVWRRRAPAPERHAALVLGLLLFPPHAFCYDLALLALPLAWLGREFRQKARPYEAVLACIAFLMPFSFFPGWQEIWHLPVAVTVLAALGAAVLRRLKKTAPGVKGG</sequence>
<keyword evidence="5 8" id="KW-1133">Transmembrane helix</keyword>
<keyword evidence="2" id="KW-1003">Cell membrane</keyword>
<evidence type="ECO:0000256" key="2">
    <source>
        <dbReference type="ARBA" id="ARBA00022475"/>
    </source>
</evidence>
<feature type="transmembrane region" description="Helical" evidence="8">
    <location>
        <begin position="314"/>
        <end position="340"/>
    </location>
</feature>
<keyword evidence="3" id="KW-0808">Transferase</keyword>